<sequence length="64" mass="7519">MIRNRQIELLLAILTFKPSPLLWQFRSNLIHQEQGVIHTTILKNVEADASCKKHWTVSLKMLKH</sequence>
<gene>
    <name evidence="1" type="ORF">KTT_22800</name>
</gene>
<proteinExistence type="predicted"/>
<name>A0A402A080_9CHLR</name>
<dbReference type="AlphaFoldDB" id="A0A402A080"/>
<comment type="caution">
    <text evidence="1">The sequence shown here is derived from an EMBL/GenBank/DDBJ whole genome shotgun (WGS) entry which is preliminary data.</text>
</comment>
<keyword evidence="2" id="KW-1185">Reference proteome</keyword>
<organism evidence="1 2">
    <name type="scientific">Tengunoibacter tsumagoiensis</name>
    <dbReference type="NCBI Taxonomy" id="2014871"/>
    <lineage>
        <taxon>Bacteria</taxon>
        <taxon>Bacillati</taxon>
        <taxon>Chloroflexota</taxon>
        <taxon>Ktedonobacteria</taxon>
        <taxon>Ktedonobacterales</taxon>
        <taxon>Dictyobacteraceae</taxon>
        <taxon>Tengunoibacter</taxon>
    </lineage>
</organism>
<protein>
    <submittedName>
        <fullName evidence="1">Uncharacterized protein</fullName>
    </submittedName>
</protein>
<evidence type="ECO:0000313" key="1">
    <source>
        <dbReference type="EMBL" id="GCE12421.1"/>
    </source>
</evidence>
<evidence type="ECO:0000313" key="2">
    <source>
        <dbReference type="Proteomes" id="UP000287352"/>
    </source>
</evidence>
<reference evidence="2" key="1">
    <citation type="submission" date="2018-12" db="EMBL/GenBank/DDBJ databases">
        <title>Tengunoibacter tsumagoiensis gen. nov., sp. nov., Dictyobacter kobayashii sp. nov., D. alpinus sp. nov., and D. joshuensis sp. nov. and description of Dictyobacteraceae fam. nov. within the order Ktedonobacterales isolated from Tengu-no-mugimeshi.</title>
        <authorList>
            <person name="Wang C.M."/>
            <person name="Zheng Y."/>
            <person name="Sakai Y."/>
            <person name="Toyoda A."/>
            <person name="Minakuchi Y."/>
            <person name="Abe K."/>
            <person name="Yokota A."/>
            <person name="Yabe S."/>
        </authorList>
    </citation>
    <scope>NUCLEOTIDE SEQUENCE [LARGE SCALE GENOMIC DNA]</scope>
    <source>
        <strain evidence="2">Uno3</strain>
    </source>
</reference>
<dbReference type="EMBL" id="BIFR01000001">
    <property type="protein sequence ID" value="GCE12421.1"/>
    <property type="molecule type" value="Genomic_DNA"/>
</dbReference>
<accession>A0A402A080</accession>
<dbReference type="Proteomes" id="UP000287352">
    <property type="component" value="Unassembled WGS sequence"/>
</dbReference>